<dbReference type="InterPro" id="IPR044578">
    <property type="entry name" value="BIR6-like"/>
</dbReference>
<reference evidence="4" key="1">
    <citation type="submission" date="2016-06" db="EMBL/GenBank/DDBJ databases">
        <title>Parallel loss of symbiosis genes in relatives of nitrogen-fixing non-legume Parasponia.</title>
        <authorList>
            <person name="Van Velzen R."/>
            <person name="Holmer R."/>
            <person name="Bu F."/>
            <person name="Rutten L."/>
            <person name="Van Zeijl A."/>
            <person name="Liu W."/>
            <person name="Santuari L."/>
            <person name="Cao Q."/>
            <person name="Sharma T."/>
            <person name="Shen D."/>
            <person name="Roswanjaya Y."/>
            <person name="Wardhani T."/>
            <person name="Kalhor M.S."/>
            <person name="Jansen J."/>
            <person name="Van den Hoogen J."/>
            <person name="Gungor B."/>
            <person name="Hartog M."/>
            <person name="Hontelez J."/>
            <person name="Verver J."/>
            <person name="Yang W.-C."/>
            <person name="Schijlen E."/>
            <person name="Repin R."/>
            <person name="Schilthuizen M."/>
            <person name="Schranz E."/>
            <person name="Heidstra R."/>
            <person name="Miyata K."/>
            <person name="Fedorova E."/>
            <person name="Kohlen W."/>
            <person name="Bisseling T."/>
            <person name="Smit S."/>
            <person name="Geurts R."/>
        </authorList>
    </citation>
    <scope>NUCLEOTIDE SEQUENCE [LARGE SCALE GENOMIC DNA]</scope>
    <source>
        <strain evidence="4">cv. WU1-14</strain>
    </source>
</reference>
<organism evidence="3 4">
    <name type="scientific">Parasponia andersonii</name>
    <name type="common">Sponia andersonii</name>
    <dbReference type="NCBI Taxonomy" id="3476"/>
    <lineage>
        <taxon>Eukaryota</taxon>
        <taxon>Viridiplantae</taxon>
        <taxon>Streptophyta</taxon>
        <taxon>Embryophyta</taxon>
        <taxon>Tracheophyta</taxon>
        <taxon>Spermatophyta</taxon>
        <taxon>Magnoliopsida</taxon>
        <taxon>eudicotyledons</taxon>
        <taxon>Gunneridae</taxon>
        <taxon>Pentapetalae</taxon>
        <taxon>rosids</taxon>
        <taxon>fabids</taxon>
        <taxon>Rosales</taxon>
        <taxon>Cannabaceae</taxon>
        <taxon>Parasponia</taxon>
    </lineage>
</organism>
<dbReference type="AlphaFoldDB" id="A0A2P5DA56"/>
<dbReference type="GO" id="GO:0008380">
    <property type="term" value="P:RNA splicing"/>
    <property type="evidence" value="ECO:0007669"/>
    <property type="project" value="InterPro"/>
</dbReference>
<dbReference type="InterPro" id="IPR002885">
    <property type="entry name" value="PPR_rpt"/>
</dbReference>
<dbReference type="STRING" id="3476.A0A2P5DA56"/>
<dbReference type="OrthoDB" id="185373at2759"/>
<evidence type="ECO:0000256" key="2">
    <source>
        <dbReference type="PROSITE-ProRule" id="PRU00708"/>
    </source>
</evidence>
<keyword evidence="4" id="KW-1185">Reference proteome</keyword>
<name>A0A2P5DA56_PARAD</name>
<accession>A0A2P5DA56</accession>
<dbReference type="InterPro" id="IPR011990">
    <property type="entry name" value="TPR-like_helical_dom_sf"/>
</dbReference>
<sequence length="170" mass="19987">MEKNLNVDADLLNVLINGFLGQRRIEAAYNFLIEMINKLGLRPLQETYRKLIEKLLEVRKLEEALDLLRLMMKQEYQPWPDPFSHYIRKFGTVEDATEFLKALTLKEYPSPSAYAYVFRSFLREGRHSEANYNKCPHHIRQDYEIWGLFSSKCKNAASFDSLTMSGERSL</sequence>
<proteinExistence type="predicted"/>
<protein>
    <submittedName>
        <fullName evidence="3">Pentatricopeptide repeat</fullName>
    </submittedName>
</protein>
<keyword evidence="1" id="KW-0677">Repeat</keyword>
<dbReference type="EMBL" id="JXTB01000052">
    <property type="protein sequence ID" value="PON70156.1"/>
    <property type="molecule type" value="Genomic_DNA"/>
</dbReference>
<evidence type="ECO:0000256" key="1">
    <source>
        <dbReference type="ARBA" id="ARBA00022737"/>
    </source>
</evidence>
<gene>
    <name evidence="3" type="ORF">PanWU01x14_083310</name>
</gene>
<evidence type="ECO:0000313" key="3">
    <source>
        <dbReference type="EMBL" id="PON70156.1"/>
    </source>
</evidence>
<comment type="caution">
    <text evidence="3">The sequence shown here is derived from an EMBL/GenBank/DDBJ whole genome shotgun (WGS) entry which is preliminary data.</text>
</comment>
<evidence type="ECO:0000313" key="4">
    <source>
        <dbReference type="Proteomes" id="UP000237105"/>
    </source>
</evidence>
<dbReference type="Proteomes" id="UP000237105">
    <property type="component" value="Unassembled WGS sequence"/>
</dbReference>
<dbReference type="PANTHER" id="PTHR47003">
    <property type="entry name" value="OS01G0970900 PROTEIN"/>
    <property type="match status" value="1"/>
</dbReference>
<dbReference type="NCBIfam" id="TIGR00756">
    <property type="entry name" value="PPR"/>
    <property type="match status" value="1"/>
</dbReference>
<feature type="repeat" description="PPR" evidence="2">
    <location>
        <begin position="44"/>
        <end position="78"/>
    </location>
</feature>
<dbReference type="PROSITE" id="PS51375">
    <property type="entry name" value="PPR"/>
    <property type="match status" value="1"/>
</dbReference>
<dbReference type="Gene3D" id="1.25.40.10">
    <property type="entry name" value="Tetratricopeptide repeat domain"/>
    <property type="match status" value="1"/>
</dbReference>
<dbReference type="PANTHER" id="PTHR47003:SF2">
    <property type="entry name" value="OS01G0970900 PROTEIN"/>
    <property type="match status" value="1"/>
</dbReference>